<dbReference type="InterPro" id="IPR045084">
    <property type="entry name" value="AIB/MYC-like"/>
</dbReference>
<proteinExistence type="predicted"/>
<evidence type="ECO:0000256" key="3">
    <source>
        <dbReference type="RuleBase" id="RU369104"/>
    </source>
</evidence>
<evidence type="ECO:0000259" key="5">
    <source>
        <dbReference type="Pfam" id="PF22754"/>
    </source>
</evidence>
<feature type="region of interest" description="Disordered" evidence="4">
    <location>
        <begin position="1"/>
        <end position="34"/>
    </location>
</feature>
<evidence type="ECO:0000256" key="4">
    <source>
        <dbReference type="SAM" id="MobiDB-lite"/>
    </source>
</evidence>
<dbReference type="InterPro" id="IPR054502">
    <property type="entry name" value="bHLH-TF_ACT-like_plant"/>
</dbReference>
<keyword evidence="3" id="KW-0805">Transcription regulation</keyword>
<gene>
    <name evidence="6" type="ORF">NYM_LOCUS8376</name>
</gene>
<dbReference type="Gramene" id="NC12G0184920.1">
    <property type="protein sequence ID" value="NC12G0184920.1:cds"/>
    <property type="gene ID" value="NC12G0184920"/>
</dbReference>
<dbReference type="AlphaFoldDB" id="A0A5K0YUH6"/>
<evidence type="ECO:0000256" key="2">
    <source>
        <dbReference type="ARBA" id="ARBA00023242"/>
    </source>
</evidence>
<name>A0A5K0YUH6_9MAGN</name>
<dbReference type="GO" id="GO:0000976">
    <property type="term" value="F:transcription cis-regulatory region binding"/>
    <property type="evidence" value="ECO:0007669"/>
    <property type="project" value="TreeGrafter"/>
</dbReference>
<dbReference type="GO" id="GO:0003700">
    <property type="term" value="F:DNA-binding transcription factor activity"/>
    <property type="evidence" value="ECO:0007669"/>
    <property type="project" value="InterPro"/>
</dbReference>
<evidence type="ECO:0000256" key="1">
    <source>
        <dbReference type="ARBA" id="ARBA00004123"/>
    </source>
</evidence>
<dbReference type="EMBL" id="LR721777">
    <property type="protein sequence ID" value="VVV81841.1"/>
    <property type="molecule type" value="Genomic_DNA"/>
</dbReference>
<dbReference type="Pfam" id="PF22754">
    <property type="entry name" value="bHLH-TF_ACT-like_plant"/>
    <property type="match status" value="1"/>
</dbReference>
<keyword evidence="3" id="KW-0804">Transcription</keyword>
<keyword evidence="2 3" id="KW-0539">Nucleus</keyword>
<accession>A0A5K0YUH6</accession>
<protein>
    <recommendedName>
        <fullName evidence="3">Transcription factor</fullName>
        <shortName evidence="3">bHLH transcription factor</shortName>
    </recommendedName>
    <alternativeName>
        <fullName evidence="3">Basic helix-loop-helix protein</fullName>
    </alternativeName>
</protein>
<evidence type="ECO:0000313" key="6">
    <source>
        <dbReference type="EMBL" id="VVV81841.1"/>
    </source>
</evidence>
<organism evidence="6">
    <name type="scientific">Nymphaea colorata</name>
    <name type="common">pocket water lily</name>
    <dbReference type="NCBI Taxonomy" id="210225"/>
    <lineage>
        <taxon>Eukaryota</taxon>
        <taxon>Viridiplantae</taxon>
        <taxon>Streptophyta</taxon>
        <taxon>Embryophyta</taxon>
        <taxon>Tracheophyta</taxon>
        <taxon>Spermatophyta</taxon>
        <taxon>Magnoliopsida</taxon>
        <taxon>Nymphaeales</taxon>
        <taxon>Nymphaeaceae</taxon>
        <taxon>Nymphaea</taxon>
    </lineage>
</organism>
<reference evidence="6" key="1">
    <citation type="submission" date="2019-09" db="EMBL/GenBank/DDBJ databases">
        <authorList>
            <person name="Zhang L."/>
        </authorList>
    </citation>
    <scope>NUCLEOTIDE SEQUENCE</scope>
</reference>
<feature type="domain" description="Plant bHLH transcription factor ACT-like" evidence="5">
    <location>
        <begin position="41"/>
        <end position="101"/>
    </location>
</feature>
<dbReference type="PANTHER" id="PTHR11514">
    <property type="entry name" value="MYC"/>
    <property type="match status" value="1"/>
</dbReference>
<dbReference type="GO" id="GO:0005634">
    <property type="term" value="C:nucleus"/>
    <property type="evidence" value="ECO:0007669"/>
    <property type="project" value="UniProtKB-SubCell"/>
</dbReference>
<dbReference type="PANTHER" id="PTHR11514:SF43">
    <property type="entry name" value="TRANSCRIPTION FACTOR MYC2"/>
    <property type="match status" value="1"/>
</dbReference>
<comment type="subcellular location">
    <subcellularLocation>
        <location evidence="1 3">Nucleus</location>
    </subcellularLocation>
</comment>
<sequence>MGFGNLRSESPDELSGRLRPDNSSGDSDLRLPNPIKNPEVEIEVKILRLEAVIRVQCNRKNHPAARFMSALKELDLDVYSANVSAVKDLMIQQATVKMSSQIYTQKQLNDALYAKLA</sequence>